<evidence type="ECO:0000313" key="6">
    <source>
        <dbReference type="EMBL" id="CAE7253861.1"/>
    </source>
</evidence>
<dbReference type="Pfam" id="PF13520">
    <property type="entry name" value="AA_permease_2"/>
    <property type="match status" value="1"/>
</dbReference>
<dbReference type="PANTHER" id="PTHR43243:SF82">
    <property type="entry name" value="CATIONIC AMINO ACID TRANSPORTER C-TERMINAL DOMAIN-CONTAINING PROTEIN"/>
    <property type="match status" value="1"/>
</dbReference>
<evidence type="ECO:0000256" key="1">
    <source>
        <dbReference type="ARBA" id="ARBA00004141"/>
    </source>
</evidence>
<dbReference type="AlphaFoldDB" id="A0A812M875"/>
<gene>
    <name evidence="6" type="primary">mtrA</name>
    <name evidence="6" type="ORF">SNAT2548_LOCUS12804</name>
</gene>
<feature type="transmembrane region" description="Helical" evidence="5">
    <location>
        <begin position="187"/>
        <end position="207"/>
    </location>
</feature>
<feature type="transmembrane region" description="Helical" evidence="5">
    <location>
        <begin position="379"/>
        <end position="398"/>
    </location>
</feature>
<feature type="transmembrane region" description="Helical" evidence="5">
    <location>
        <begin position="94"/>
        <end position="120"/>
    </location>
</feature>
<comment type="caution">
    <text evidence="6">The sequence shown here is derived from an EMBL/GenBank/DDBJ whole genome shotgun (WGS) entry which is preliminary data.</text>
</comment>
<sequence>MLQLLLATKTRQELLQADAHGDGALTRSLSTWDLLAIGVGSTVGTGVFSITSQVAAQQAGPAVLLCWCAGGAGCLLSALSYIELSAQLPVAGSVYAFAYHALGEVFAVVAAGCLTLEYGISASAVAANWGDKFRTLVASLGAPSFASHLSAKIGPVTLSVPALTVLVVVTALVYVGGDLGKRFARGSSALAVVLILLMVAAAMTQFQAANFDPFVPPEFGPAGVMSGCVTTFFGFLGYDEVCCMAGEALEPQKSVPRAVLGTVFIATLLPVLGSLALNGLISYTDVDANSGFEVAFRQRGWTFLSHLVSIGQLLVLFVVTYMCFLAQPRVFYALSKHDLLPRRFSELDEHGAPWFATLWTGLLLITCGALLPFSTLANAISGGVCVAFNLVNCSLIVLRRRGPRLGRAGCHADQLGVSLLAFNLFSFLTAVLLHYAQAGTRIASLACFVVALTALVVLARQLHSEAGSEGEAEEVGKGMRISQKPIPAWTACDIEMCRHFQSTVWQGVLSSPLRAVDSGLRACPDFASTLLVP</sequence>
<dbReference type="Gene3D" id="1.20.1740.10">
    <property type="entry name" value="Amino acid/polyamine transporter I"/>
    <property type="match status" value="1"/>
</dbReference>
<dbReference type="PIRSF" id="PIRSF006060">
    <property type="entry name" value="AA_transporter"/>
    <property type="match status" value="1"/>
</dbReference>
<evidence type="ECO:0000256" key="5">
    <source>
        <dbReference type="SAM" id="Phobius"/>
    </source>
</evidence>
<protein>
    <submittedName>
        <fullName evidence="6">MtrA protein</fullName>
    </submittedName>
</protein>
<feature type="transmembrane region" description="Helical" evidence="5">
    <location>
        <begin position="442"/>
        <end position="459"/>
    </location>
</feature>
<accession>A0A812M875</accession>
<evidence type="ECO:0000256" key="3">
    <source>
        <dbReference type="ARBA" id="ARBA00022989"/>
    </source>
</evidence>
<dbReference type="Proteomes" id="UP000604046">
    <property type="component" value="Unassembled WGS sequence"/>
</dbReference>
<evidence type="ECO:0000256" key="2">
    <source>
        <dbReference type="ARBA" id="ARBA00022692"/>
    </source>
</evidence>
<keyword evidence="3 5" id="KW-1133">Transmembrane helix</keyword>
<feature type="transmembrane region" description="Helical" evidence="5">
    <location>
        <begin position="219"/>
        <end position="238"/>
    </location>
</feature>
<dbReference type="InterPro" id="IPR002293">
    <property type="entry name" value="AA/rel_permease1"/>
</dbReference>
<evidence type="ECO:0000313" key="7">
    <source>
        <dbReference type="Proteomes" id="UP000604046"/>
    </source>
</evidence>
<keyword evidence="7" id="KW-1185">Reference proteome</keyword>
<comment type="subcellular location">
    <subcellularLocation>
        <location evidence="1">Membrane</location>
        <topology evidence="1">Multi-pass membrane protein</topology>
    </subcellularLocation>
</comment>
<keyword evidence="4 5" id="KW-0472">Membrane</keyword>
<dbReference type="EMBL" id="CAJNDS010001269">
    <property type="protein sequence ID" value="CAE7253861.1"/>
    <property type="molecule type" value="Genomic_DNA"/>
</dbReference>
<evidence type="ECO:0000256" key="4">
    <source>
        <dbReference type="ARBA" id="ARBA00023136"/>
    </source>
</evidence>
<name>A0A812M875_9DINO</name>
<dbReference type="PANTHER" id="PTHR43243">
    <property type="entry name" value="INNER MEMBRANE TRANSPORTER YGJI-RELATED"/>
    <property type="match status" value="1"/>
</dbReference>
<feature type="transmembrane region" description="Helical" evidence="5">
    <location>
        <begin position="259"/>
        <end position="283"/>
    </location>
</feature>
<feature type="transmembrane region" description="Helical" evidence="5">
    <location>
        <begin position="303"/>
        <end position="326"/>
    </location>
</feature>
<keyword evidence="2 5" id="KW-0812">Transmembrane</keyword>
<organism evidence="6 7">
    <name type="scientific">Symbiodinium natans</name>
    <dbReference type="NCBI Taxonomy" id="878477"/>
    <lineage>
        <taxon>Eukaryota</taxon>
        <taxon>Sar</taxon>
        <taxon>Alveolata</taxon>
        <taxon>Dinophyceae</taxon>
        <taxon>Suessiales</taxon>
        <taxon>Symbiodiniaceae</taxon>
        <taxon>Symbiodinium</taxon>
    </lineage>
</organism>
<feature type="transmembrane region" description="Helical" evidence="5">
    <location>
        <begin position="62"/>
        <end position="82"/>
    </location>
</feature>
<dbReference type="GO" id="GO:0016020">
    <property type="term" value="C:membrane"/>
    <property type="evidence" value="ECO:0007669"/>
    <property type="project" value="UniProtKB-SubCell"/>
</dbReference>
<dbReference type="OrthoDB" id="426111at2759"/>
<feature type="transmembrane region" description="Helical" evidence="5">
    <location>
        <begin position="34"/>
        <end position="56"/>
    </location>
</feature>
<feature type="transmembrane region" description="Helical" evidence="5">
    <location>
        <begin position="352"/>
        <end position="373"/>
    </location>
</feature>
<feature type="transmembrane region" description="Helical" evidence="5">
    <location>
        <begin position="419"/>
        <end position="436"/>
    </location>
</feature>
<dbReference type="GO" id="GO:0015171">
    <property type="term" value="F:amino acid transmembrane transporter activity"/>
    <property type="evidence" value="ECO:0007669"/>
    <property type="project" value="TreeGrafter"/>
</dbReference>
<proteinExistence type="predicted"/>
<feature type="transmembrane region" description="Helical" evidence="5">
    <location>
        <begin position="153"/>
        <end position="175"/>
    </location>
</feature>
<reference evidence="6" key="1">
    <citation type="submission" date="2021-02" db="EMBL/GenBank/DDBJ databases">
        <authorList>
            <person name="Dougan E. K."/>
            <person name="Rhodes N."/>
            <person name="Thang M."/>
            <person name="Chan C."/>
        </authorList>
    </citation>
    <scope>NUCLEOTIDE SEQUENCE</scope>
</reference>